<dbReference type="Proteomes" id="UP001145114">
    <property type="component" value="Unassembled WGS sequence"/>
</dbReference>
<gene>
    <name evidence="1" type="primary">STE23_6</name>
    <name evidence="1" type="ORF">EV182_004827</name>
</gene>
<accession>A0ACC1HAS6</accession>
<comment type="caution">
    <text evidence="1">The sequence shown here is derived from an EMBL/GenBank/DDBJ whole genome shotgun (WGS) entry which is preliminary data.</text>
</comment>
<keyword evidence="1" id="KW-0378">Hydrolase</keyword>
<proteinExistence type="predicted"/>
<organism evidence="1 2">
    <name type="scientific">Spiromyces aspiralis</name>
    <dbReference type="NCBI Taxonomy" id="68401"/>
    <lineage>
        <taxon>Eukaryota</taxon>
        <taxon>Fungi</taxon>
        <taxon>Fungi incertae sedis</taxon>
        <taxon>Zoopagomycota</taxon>
        <taxon>Kickxellomycotina</taxon>
        <taxon>Kickxellomycetes</taxon>
        <taxon>Kickxellales</taxon>
        <taxon>Kickxellaceae</taxon>
        <taxon>Spiromyces</taxon>
    </lineage>
</organism>
<name>A0ACC1HAS6_9FUNG</name>
<dbReference type="EC" id="3.4.24.56" evidence="1"/>
<feature type="non-terminal residue" evidence="1">
    <location>
        <position position="567"/>
    </location>
</feature>
<reference evidence="1" key="1">
    <citation type="submission" date="2022-06" db="EMBL/GenBank/DDBJ databases">
        <title>Phylogenomic reconstructions and comparative analyses of Kickxellomycotina fungi.</title>
        <authorList>
            <person name="Reynolds N.K."/>
            <person name="Stajich J.E."/>
            <person name="Barry K."/>
            <person name="Grigoriev I.V."/>
            <person name="Crous P."/>
            <person name="Smith M.E."/>
        </authorList>
    </citation>
    <scope>NUCLEOTIDE SEQUENCE</scope>
    <source>
        <strain evidence="1">RSA 2271</strain>
    </source>
</reference>
<protein>
    <submittedName>
        <fullName evidence="1">Metalloprotease</fullName>
        <ecNumber evidence="1">3.4.24.56</ecNumber>
    </submittedName>
</protein>
<keyword evidence="2" id="KW-1185">Reference proteome</keyword>
<dbReference type="EMBL" id="JAMZIH010006712">
    <property type="protein sequence ID" value="KAJ1673649.1"/>
    <property type="molecule type" value="Genomic_DNA"/>
</dbReference>
<keyword evidence="1" id="KW-0645">Protease</keyword>
<sequence>MFVGDETWEEYSVDAISKVLDCLTPENLIVMVQTHDPSIEYEFRDQYFNMQYSVEPLDAALVEDIKAIEVHSDFKLPRPNQFMCHDLKPISDAEKPAVPATQPTLLIHNERGEVWHKKDDTFFTPKGALSIEFVLPKAVRELPGAMQLLETFKKLVERALRVPMDDAYLAGMSYHLQTSYNSMCVNIMGFTPKMMALAEVILKHIQFAGPQDLHFSIIKEEMLTDYNGFVNDEPDRQGVNWLREVLGLRTQNIEAKIKFIESMRLEDAQDFIRQALQNFYVKICGVGYFEEQTLLDIYSLVQTTFKPGTMPEDEICTPYFMLQKPGRHIIHKQSPNEHSCHSAIIHNIYPGNESNVKIAVYLDLVSSLAHSEMFTRLRTNETLGYIVGCGSSTTYSNFHYIRFEIVSKCNPVYLQLRLDKFYRIFRDEFLANLTQEDLDSRINASIKTLEQPYTSIYSEYMRYANAIDSDLYDFSCKQEMIEVLKRVTKQELLEFWDTKLAPLDPGRSPSLIAHVYSSKIHMPTLEDRQEYSAVICALHGCLEQSGIVGLGYADMCELVSRICEETT</sequence>
<evidence type="ECO:0000313" key="2">
    <source>
        <dbReference type="Proteomes" id="UP001145114"/>
    </source>
</evidence>
<evidence type="ECO:0000313" key="1">
    <source>
        <dbReference type="EMBL" id="KAJ1673649.1"/>
    </source>
</evidence>
<keyword evidence="1" id="KW-0482">Metalloprotease</keyword>